<evidence type="ECO:0000313" key="2">
    <source>
        <dbReference type="Proteomes" id="UP001219355"/>
    </source>
</evidence>
<proteinExistence type="predicted"/>
<dbReference type="AlphaFoldDB" id="A0AAF0IIY5"/>
<sequence>MTASRAATSLPKPFQYNSHLLRIKGLTLFQAHYSPHNLVPYIASRYLADFDNPIRPKVVHAYRTRERGILWWTVMSGHLAGMRPVVRTWYARRVRLGFRAALGERGYDGEGRKREGGRGLRGTVEIRMGRLLFGAGREEVARQLGLLVEGLEGKMAERGRGKGMGVVDSSRRRM</sequence>
<gene>
    <name evidence="1" type="ORF">PRK78_004820</name>
</gene>
<keyword evidence="2" id="KW-1185">Reference proteome</keyword>
<reference evidence="1" key="1">
    <citation type="submission" date="2023-03" db="EMBL/GenBank/DDBJ databases">
        <title>Emydomyces testavorans Genome Sequence.</title>
        <authorList>
            <person name="Hoyer L."/>
        </authorList>
    </citation>
    <scope>NUCLEOTIDE SEQUENCE</scope>
    <source>
        <strain evidence="1">16-2883</strain>
    </source>
</reference>
<dbReference type="EMBL" id="CP120629">
    <property type="protein sequence ID" value="WEW59350.1"/>
    <property type="molecule type" value="Genomic_DNA"/>
</dbReference>
<protein>
    <submittedName>
        <fullName evidence="1">Uncharacterized protein</fullName>
    </submittedName>
</protein>
<evidence type="ECO:0000313" key="1">
    <source>
        <dbReference type="EMBL" id="WEW59350.1"/>
    </source>
</evidence>
<dbReference type="Proteomes" id="UP001219355">
    <property type="component" value="Chromosome 3"/>
</dbReference>
<name>A0AAF0IIY5_9EURO</name>
<organism evidence="1 2">
    <name type="scientific">Emydomyces testavorans</name>
    <dbReference type="NCBI Taxonomy" id="2070801"/>
    <lineage>
        <taxon>Eukaryota</taxon>
        <taxon>Fungi</taxon>
        <taxon>Dikarya</taxon>
        <taxon>Ascomycota</taxon>
        <taxon>Pezizomycotina</taxon>
        <taxon>Eurotiomycetes</taxon>
        <taxon>Eurotiomycetidae</taxon>
        <taxon>Onygenales</taxon>
        <taxon>Nannizziopsiaceae</taxon>
        <taxon>Emydomyces</taxon>
    </lineage>
</organism>
<accession>A0AAF0IIY5</accession>